<dbReference type="SUPFAM" id="SSF49478">
    <property type="entry name" value="Cna protein B-type domain"/>
    <property type="match status" value="1"/>
</dbReference>
<dbReference type="PROSITE" id="PS50234">
    <property type="entry name" value="VWFA"/>
    <property type="match status" value="1"/>
</dbReference>
<dbReference type="SMART" id="SM00327">
    <property type="entry name" value="VWA"/>
    <property type="match status" value="1"/>
</dbReference>
<dbReference type="InterPro" id="IPR036465">
    <property type="entry name" value="vWFA_dom_sf"/>
</dbReference>
<dbReference type="InterPro" id="IPR049319">
    <property type="entry name" value="GBS104-like_Ig"/>
</dbReference>
<dbReference type="Gene3D" id="3.40.50.410">
    <property type="entry name" value="von Willebrand factor, type A domain"/>
    <property type="match status" value="1"/>
</dbReference>
<sequence>MISNRTRSTNLVLVGIIGLFMILISTPVFAETYSFNYQKDTTGEYLKNGKTEGNTYNYNYGNAPDGKFDEEGYVNYSDIAYMKKSVQEVADEQGLFDVTLAVKGNQVNTPIDLVLVIDYSSSMNGEKLTNALKGLQVFGNELADSLADGMIRIGIVAYNRDVYSTNGFSTDINYLEDFLKNKVVSHSGTFMQKGLIEGQRMLLEESRPEAEKLFIHIGDNSANRSYLPVEGAAQYQNNGEIVDYNGYHTENYIKDYQTDSEKYYTTSNSSTDTNGIPVNSSVVTDTTLGTIVSVKESGFNCYSVATAPSARGEYIGRNITSKPENYLTTDENLSGLGSALTEIANQIDKTISNGTITDPMGENILLQGAGNFDSSQYKLSGWRKNRQGEWEKADDILDNVTVTETNQIITVENIALGENERITLTYQVRINTESSDFKGETWYLCNGRTTLTPDNESELLDFLIPSIKAPVVELDITKKWLNVEVADIPGSITFLLGRDTVSQSSSWQISDELTLSKEEGYHAVIKEVPINGQKVVLPKYNNNGEDFSYSIQETNVPTDFDSTVTSNENSFVITNTKKDPEPSTTEPSTTEPSTTEPSTTEPSTTEPSTTDSSTTDSSTTEPSTTSSSITDSNTT</sequence>
<accession>A0AB36S5I7</accession>
<proteinExistence type="predicted"/>
<evidence type="ECO:0000256" key="1">
    <source>
        <dbReference type="SAM" id="MobiDB-lite"/>
    </source>
</evidence>
<feature type="compositionally biased region" description="Low complexity" evidence="1">
    <location>
        <begin position="582"/>
        <end position="635"/>
    </location>
</feature>
<name>A0AB36S5I7_9ENTE</name>
<dbReference type="AlphaFoldDB" id="A0AB36S5I7"/>
<evidence type="ECO:0000313" key="3">
    <source>
        <dbReference type="EMBL" id="PEH44026.1"/>
    </source>
</evidence>
<dbReference type="Gene3D" id="2.60.40.2110">
    <property type="match status" value="1"/>
</dbReference>
<feature type="region of interest" description="Disordered" evidence="1">
    <location>
        <begin position="573"/>
        <end position="635"/>
    </location>
</feature>
<gene>
    <name evidence="3" type="ORF">CRM96_02910</name>
</gene>
<dbReference type="RefSeq" id="WP_016176998.1">
    <property type="nucleotide sequence ID" value="NZ_CP065535.1"/>
</dbReference>
<dbReference type="SUPFAM" id="SSF53300">
    <property type="entry name" value="vWA-like"/>
    <property type="match status" value="1"/>
</dbReference>
<feature type="domain" description="VWFA" evidence="2">
    <location>
        <begin position="112"/>
        <end position="239"/>
    </location>
</feature>
<reference evidence="3 4" key="1">
    <citation type="submission" date="2017-09" db="EMBL/GenBank/DDBJ databases">
        <title>FDA dAtabase for Regulatory Grade micrObial Sequences (FDA-ARGOS): Supporting development and validation of Infectious Disease Dx tests.</title>
        <authorList>
            <person name="Minogue T."/>
            <person name="Wolcott M."/>
            <person name="Wasieloski L."/>
            <person name="Aguilar W."/>
            <person name="Moore D."/>
            <person name="Tallon L.J."/>
            <person name="Sadzewicz L."/>
            <person name="Ott S."/>
            <person name="Zhao X."/>
            <person name="Nagaraj S."/>
            <person name="Vavikolanu K."/>
            <person name="Aluvathingal J."/>
            <person name="Nadendla S."/>
            <person name="Sichtig H."/>
        </authorList>
    </citation>
    <scope>NUCLEOTIDE SEQUENCE [LARGE SCALE GENOMIC DNA]</scope>
    <source>
        <strain evidence="3 4">FDAARGOS_396</strain>
    </source>
</reference>
<dbReference type="Pfam" id="PF05738">
    <property type="entry name" value="Cna_B"/>
    <property type="match status" value="1"/>
</dbReference>
<dbReference type="InterPro" id="IPR008454">
    <property type="entry name" value="Collagen-bd_Cna-like_B-typ_dom"/>
</dbReference>
<dbReference type="Pfam" id="PF21426">
    <property type="entry name" value="GBS104-like_Ig"/>
    <property type="match status" value="1"/>
</dbReference>
<dbReference type="InterPro" id="IPR002035">
    <property type="entry name" value="VWF_A"/>
</dbReference>
<organism evidence="3 4">
    <name type="scientific">Enterococcus durans</name>
    <dbReference type="NCBI Taxonomy" id="53345"/>
    <lineage>
        <taxon>Bacteria</taxon>
        <taxon>Bacillati</taxon>
        <taxon>Bacillota</taxon>
        <taxon>Bacilli</taxon>
        <taxon>Lactobacillales</taxon>
        <taxon>Enterococcaceae</taxon>
        <taxon>Enterococcus</taxon>
    </lineage>
</organism>
<dbReference type="CDD" id="cd00198">
    <property type="entry name" value="vWFA"/>
    <property type="match status" value="1"/>
</dbReference>
<comment type="caution">
    <text evidence="3">The sequence shown here is derived from an EMBL/GenBank/DDBJ whole genome shotgun (WGS) entry which is preliminary data.</text>
</comment>
<evidence type="ECO:0000259" key="2">
    <source>
        <dbReference type="PROSITE" id="PS50234"/>
    </source>
</evidence>
<protein>
    <submittedName>
        <fullName evidence="3">Peptidase</fullName>
    </submittedName>
</protein>
<dbReference type="Proteomes" id="UP000220669">
    <property type="component" value="Unassembled WGS sequence"/>
</dbReference>
<evidence type="ECO:0000313" key="4">
    <source>
        <dbReference type="Proteomes" id="UP000220669"/>
    </source>
</evidence>
<dbReference type="EMBL" id="PDEB01000004">
    <property type="protein sequence ID" value="PEH44026.1"/>
    <property type="molecule type" value="Genomic_DNA"/>
</dbReference>
<dbReference type="Pfam" id="PF00092">
    <property type="entry name" value="VWA"/>
    <property type="match status" value="1"/>
</dbReference>